<evidence type="ECO:0000256" key="8">
    <source>
        <dbReference type="ARBA" id="ARBA00047645"/>
    </source>
</evidence>
<dbReference type="Pfam" id="PF07503">
    <property type="entry name" value="zf-HYPF"/>
    <property type="match status" value="2"/>
</dbReference>
<dbReference type="PANTHER" id="PTHR42959">
    <property type="entry name" value="CARBAMOYLTRANSFERASE"/>
    <property type="match status" value="1"/>
</dbReference>
<dbReference type="InterPro" id="IPR017945">
    <property type="entry name" value="DHBP_synth_RibB-like_a/b_dom"/>
</dbReference>
<dbReference type="InterPro" id="IPR011125">
    <property type="entry name" value="Znf_HypF"/>
</dbReference>
<feature type="active site" evidence="11">
    <location>
        <position position="37"/>
    </location>
</feature>
<feature type="domain" description="Acylphosphatase-like" evidence="12">
    <location>
        <begin position="22"/>
        <end position="108"/>
    </location>
</feature>
<dbReference type="InterPro" id="IPR055128">
    <property type="entry name" value="HypF_C_2"/>
</dbReference>
<dbReference type="Pfam" id="PF00708">
    <property type="entry name" value="Acylphosphatase"/>
    <property type="match status" value="1"/>
</dbReference>
<dbReference type="SUPFAM" id="SSF54975">
    <property type="entry name" value="Acylphosphatase/BLUF domain-like"/>
    <property type="match status" value="1"/>
</dbReference>
<dbReference type="SUPFAM" id="SSF55821">
    <property type="entry name" value="YrdC/RibB"/>
    <property type="match status" value="1"/>
</dbReference>
<evidence type="ECO:0000313" key="15">
    <source>
        <dbReference type="Proteomes" id="UP001281656"/>
    </source>
</evidence>
<keyword evidence="11" id="KW-0378">Hydrolase</keyword>
<name>A0ABU4JY60_9CLOT</name>
<feature type="domain" description="YrdC-like" evidence="13">
    <location>
        <begin position="218"/>
        <end position="403"/>
    </location>
</feature>
<evidence type="ECO:0000313" key="14">
    <source>
        <dbReference type="EMBL" id="MDW8803109.1"/>
    </source>
</evidence>
<dbReference type="Proteomes" id="UP001281656">
    <property type="component" value="Unassembled WGS sequence"/>
</dbReference>
<comment type="caution">
    <text evidence="14">The sequence shown here is derived from an EMBL/GenBank/DDBJ whole genome shotgun (WGS) entry which is preliminary data.</text>
</comment>
<dbReference type="Pfam" id="PF22521">
    <property type="entry name" value="HypF_C_2"/>
    <property type="match status" value="1"/>
</dbReference>
<dbReference type="Gene3D" id="3.30.420.40">
    <property type="match status" value="1"/>
</dbReference>
<comment type="similarity">
    <text evidence="3 10">Belongs to the carbamoyltransferase HypF family.</text>
</comment>
<evidence type="ECO:0000256" key="6">
    <source>
        <dbReference type="ARBA" id="ARBA00022771"/>
    </source>
</evidence>
<evidence type="ECO:0000256" key="4">
    <source>
        <dbReference type="ARBA" id="ARBA00022598"/>
    </source>
</evidence>
<dbReference type="PROSITE" id="PS51160">
    <property type="entry name" value="ACYLPHOSPHATASE_3"/>
    <property type="match status" value="1"/>
</dbReference>
<dbReference type="Pfam" id="PF17788">
    <property type="entry name" value="HypF_C"/>
    <property type="match status" value="1"/>
</dbReference>
<dbReference type="PIRSF" id="PIRSF006256">
    <property type="entry name" value="CMPcnvr_hdrg_mat"/>
    <property type="match status" value="1"/>
</dbReference>
<dbReference type="GO" id="GO:0016874">
    <property type="term" value="F:ligase activity"/>
    <property type="evidence" value="ECO:0007669"/>
    <property type="project" value="UniProtKB-KW"/>
</dbReference>
<dbReference type="Gene3D" id="3.30.110.120">
    <property type="match status" value="1"/>
</dbReference>
<reference evidence="14 15" key="1">
    <citation type="submission" date="2023-04" db="EMBL/GenBank/DDBJ databases">
        <title>Clostridium tannerae sp. nov., isolated from the fecal material of an alpaca.</title>
        <authorList>
            <person name="Miller S."/>
            <person name="Hendry M."/>
            <person name="King J."/>
            <person name="Sankaranarayanan K."/>
            <person name="Lawson P.A."/>
        </authorList>
    </citation>
    <scope>NUCLEOTIDE SEQUENCE [LARGE SCALE GENOMIC DNA]</scope>
    <source>
        <strain evidence="14 15">A1-XYC3</strain>
    </source>
</reference>
<dbReference type="InterPro" id="IPR036046">
    <property type="entry name" value="Acylphosphatase-like_dom_sf"/>
</dbReference>
<keyword evidence="6" id="KW-0863">Zinc-finger</keyword>
<dbReference type="InterPro" id="IPR051060">
    <property type="entry name" value="Carbamoyltrans_HypF-like"/>
</dbReference>
<dbReference type="InterPro" id="IPR017968">
    <property type="entry name" value="Acylphosphatase_CS"/>
</dbReference>
<dbReference type="InterPro" id="IPR041440">
    <property type="entry name" value="HypF_C"/>
</dbReference>
<sequence>MEGGKHSKITGMKMRENEGYKSYSLKIYGIVQGVGFRPFIYKKAKEFAITGWVNNAGGIVVIHFSGAKENIKNFMLSIVKKPPELSNIEKIECKALGKRIYSDFTIKKSTEALGKVKFVSTDVATCHRCVEDIKTLENNRYRYAFTNCTDCGPRYSIIKKLPYDRKSTTMKSFEMCDQCREEYNNPLSRRFHAQPNCCGKCGPSITLMNNKKEVIKCIDPVETTIKLLKQGKIIAIKGIGGFHLVCDGKNEAAINVLRNRKRRAHKPLAVMMKDLSVARKYCMVSKVEEDVLSNNKRPIVLINKRENCSLPENIAPMQRKIGAMLPYTPLHYILFEKDLEILVMTSANISGGYMQYKNKEALCMLEHIADYFLLHNRDIEIPVDDSVVKVINGEEVMIRCGRGYAPYTLNLGVKDQIAALGAEQKNTFALSKDDFVYLSQYTGDLKDLNSYINYKYVFKHLSNLLDINPQIIVQDLHPDYIVNDFAEQLKGRKILVQHHYAHMVSCMAENYISEKVIGVIYDGTGLGTDGAIWGGEFLVGTRNSFERVGHFKYVDIQGGDKAIREPWRCAFSYLYSLGYGKNDFIENLYCRNHLQKPLVEEIEAVESALEANFNCYKTSSVGRLFDCVSSLIGIRNYITYDAQGAIELENIIDSKVLDCYEYNIYEKDGTMQIQYEDIIEGIIRDLKKGIRKEVISAKFHNTIIRATCDLVGIIRTINGINKVVLSGGVFENEFLLKGIYNGLLDGGFEVFYNKKIPTNDGGISFGQLASASSIINEEGIREDVSCHTRKSIKY</sequence>
<feature type="active site" evidence="11">
    <location>
        <position position="54"/>
    </location>
</feature>
<dbReference type="InterPro" id="IPR006070">
    <property type="entry name" value="Sua5-like_dom"/>
</dbReference>
<evidence type="ECO:0000256" key="1">
    <source>
        <dbReference type="ARBA" id="ARBA00004711"/>
    </source>
</evidence>
<accession>A0ABU4JY60</accession>
<evidence type="ECO:0000256" key="7">
    <source>
        <dbReference type="ARBA" id="ARBA00022833"/>
    </source>
</evidence>
<keyword evidence="15" id="KW-1185">Reference proteome</keyword>
<dbReference type="EMBL" id="JARUJP010000042">
    <property type="protein sequence ID" value="MDW8803109.1"/>
    <property type="molecule type" value="Genomic_DNA"/>
</dbReference>
<keyword evidence="7" id="KW-0862">Zinc</keyword>
<proteinExistence type="inferred from homology"/>
<dbReference type="Gene3D" id="3.30.420.360">
    <property type="match status" value="1"/>
</dbReference>
<dbReference type="EC" id="6.2.-.-" evidence="10"/>
<protein>
    <recommendedName>
        <fullName evidence="10">Carbamoyltransferase</fullName>
        <ecNumber evidence="10">6.2.-.-</ecNumber>
    </recommendedName>
</protein>
<evidence type="ECO:0000256" key="10">
    <source>
        <dbReference type="PIRNR" id="PIRNR006256"/>
    </source>
</evidence>
<dbReference type="Gene3D" id="3.90.870.50">
    <property type="match status" value="1"/>
</dbReference>
<comment type="similarity">
    <text evidence="2">Belongs to the acylphosphatase family.</text>
</comment>
<dbReference type="NCBIfam" id="TIGR00143">
    <property type="entry name" value="hypF"/>
    <property type="match status" value="1"/>
</dbReference>
<evidence type="ECO:0000256" key="11">
    <source>
        <dbReference type="PROSITE-ProRule" id="PRU00520"/>
    </source>
</evidence>
<dbReference type="PROSITE" id="PS00150">
    <property type="entry name" value="ACYLPHOSPHATASE_1"/>
    <property type="match status" value="1"/>
</dbReference>
<dbReference type="PANTHER" id="PTHR42959:SF1">
    <property type="entry name" value="CARBAMOYLTRANSFERASE HYPF"/>
    <property type="match status" value="1"/>
</dbReference>
<dbReference type="RefSeq" id="WP_318799284.1">
    <property type="nucleotide sequence ID" value="NZ_JARUJP010000042.1"/>
</dbReference>
<dbReference type="InterPro" id="IPR004421">
    <property type="entry name" value="Carbamoyltransferase_HypF"/>
</dbReference>
<comment type="catalytic activity">
    <reaction evidence="9">
        <text>C-terminal L-cysteinyl-[HypE protein] + carbamoyl phosphate + ATP + H2O = C-terminal S-carboxamide-L-cysteinyl-[HypE protein] + AMP + phosphate + diphosphate + H(+)</text>
        <dbReference type="Rhea" id="RHEA:55636"/>
        <dbReference type="Rhea" id="RHEA-COMP:14247"/>
        <dbReference type="Rhea" id="RHEA-COMP:14392"/>
        <dbReference type="ChEBI" id="CHEBI:15377"/>
        <dbReference type="ChEBI" id="CHEBI:15378"/>
        <dbReference type="ChEBI" id="CHEBI:30616"/>
        <dbReference type="ChEBI" id="CHEBI:33019"/>
        <dbReference type="ChEBI" id="CHEBI:43474"/>
        <dbReference type="ChEBI" id="CHEBI:58228"/>
        <dbReference type="ChEBI" id="CHEBI:76913"/>
        <dbReference type="ChEBI" id="CHEBI:139126"/>
        <dbReference type="ChEBI" id="CHEBI:456215"/>
    </reaction>
</comment>
<dbReference type="Pfam" id="PF01300">
    <property type="entry name" value="Sua5_yciO_yrdC"/>
    <property type="match status" value="1"/>
</dbReference>
<evidence type="ECO:0000256" key="3">
    <source>
        <dbReference type="ARBA" id="ARBA00008097"/>
    </source>
</evidence>
<keyword evidence="4 14" id="KW-0436">Ligase</keyword>
<dbReference type="PROSITE" id="PS51163">
    <property type="entry name" value="YRDC"/>
    <property type="match status" value="1"/>
</dbReference>
<evidence type="ECO:0000256" key="5">
    <source>
        <dbReference type="ARBA" id="ARBA00022723"/>
    </source>
</evidence>
<organism evidence="14 15">
    <name type="scientific">Clostridium tanneri</name>
    <dbReference type="NCBI Taxonomy" id="3037988"/>
    <lineage>
        <taxon>Bacteria</taxon>
        <taxon>Bacillati</taxon>
        <taxon>Bacillota</taxon>
        <taxon>Clostridia</taxon>
        <taxon>Eubacteriales</taxon>
        <taxon>Clostridiaceae</taxon>
        <taxon>Clostridium</taxon>
    </lineage>
</organism>
<keyword evidence="5" id="KW-0479">Metal-binding</keyword>
<gene>
    <name evidence="14" type="primary">hypF</name>
    <name evidence="14" type="ORF">P8V03_18425</name>
</gene>
<evidence type="ECO:0000259" key="13">
    <source>
        <dbReference type="PROSITE" id="PS51163"/>
    </source>
</evidence>
<comment type="catalytic activity">
    <reaction evidence="8 11">
        <text>an acyl phosphate + H2O = a carboxylate + phosphate + H(+)</text>
        <dbReference type="Rhea" id="RHEA:14965"/>
        <dbReference type="ChEBI" id="CHEBI:15377"/>
        <dbReference type="ChEBI" id="CHEBI:15378"/>
        <dbReference type="ChEBI" id="CHEBI:29067"/>
        <dbReference type="ChEBI" id="CHEBI:43474"/>
        <dbReference type="ChEBI" id="CHEBI:59918"/>
        <dbReference type="EC" id="3.6.1.7"/>
    </reaction>
</comment>
<evidence type="ECO:0000259" key="12">
    <source>
        <dbReference type="PROSITE" id="PS51160"/>
    </source>
</evidence>
<evidence type="ECO:0000256" key="9">
    <source>
        <dbReference type="ARBA" id="ARBA00048220"/>
    </source>
</evidence>
<dbReference type="InterPro" id="IPR001792">
    <property type="entry name" value="Acylphosphatase-like_dom"/>
</dbReference>
<comment type="pathway">
    <text evidence="1">Protein modification; [NiFe] hydrogenase maturation.</text>
</comment>
<evidence type="ECO:0000256" key="2">
    <source>
        <dbReference type="ARBA" id="ARBA00005614"/>
    </source>
</evidence>